<sequence>MRCLLSLVIVSAASLMRSVLAAKYEQYILAPSSRSLHPVSVYDVNGTVTGAESLTGNQLGSAVFEDASAVTFDYEKGIGGVVSLIIGDVSDTDQYIGITFSESSLWISANFSDATHDAGNDEALWFNPSGPGVYTVPRERERGNFKYLTLVHNTTGRLEVTQVTTHFTSMPHYAEDQLRNYTGYFHCNDELINRIWYAGAYTNQICTIDPHYGNALIFLGIVNSTQTITGSLPWYSNFTITNGSSALVDGAKRDRLVWAGDMAIAVPAIVVSTNDLISVRNSLDSLFALQNTTTGQLPYAGRGFFPIYSATYHLYTLIGVADYYLYSADLEYLNSMWERWKFAMNFSLGFIDESGMMNVTSSADWLRFGMGGHNIEANSILYYTINQGLLLAGVMNDSSVISSWQAYAAGIKASANRLLWNSTAGMYRDNETTTLMPQDGNCWAVVANITESPEQNRAISANLIERWTPYGAPAPEAQRAVSPFISGFELQAHIRASNVSAALDLMRLQWGFMLDDPRMTNSTFMEGYQDTGELHYAPFTNDPRISYAHGWATGPTSTLTFYVAGIQLLSAGGQTWRVSPALGDLTSADAGFETSLGVFSATTTVDGHGGISIHFSAPAGTMGGVSVPYPACSGQMTLREVNGKCEDVVVDVVAQENVSGRIEIEGLVGGDWDVQFSCS</sequence>
<dbReference type="GO" id="GO:0003824">
    <property type="term" value="F:catalytic activity"/>
    <property type="evidence" value="ECO:0007669"/>
    <property type="project" value="UniProtKB-ARBA"/>
</dbReference>
<dbReference type="Proteomes" id="UP000016924">
    <property type="component" value="Unassembled WGS sequence"/>
</dbReference>
<dbReference type="OMA" id="GYFHCDD"/>
<evidence type="ECO:0000256" key="1">
    <source>
        <dbReference type="SAM" id="SignalP"/>
    </source>
</evidence>
<feature type="signal peptide" evidence="1">
    <location>
        <begin position="1"/>
        <end position="21"/>
    </location>
</feature>
<reference evidence="4" key="1">
    <citation type="submission" date="2012-06" db="EMBL/GenBank/DDBJ databases">
        <title>The genome sequence of Coniosporium apollinis CBS 100218.</title>
        <authorList>
            <consortium name="The Broad Institute Genome Sequencing Platform"/>
            <person name="Cuomo C."/>
            <person name="Gorbushina A."/>
            <person name="Noack S."/>
            <person name="Walker B."/>
            <person name="Young S.K."/>
            <person name="Zeng Q."/>
            <person name="Gargeya S."/>
            <person name="Fitzgerald M."/>
            <person name="Haas B."/>
            <person name="Abouelleil A."/>
            <person name="Alvarado L."/>
            <person name="Arachchi H.M."/>
            <person name="Berlin A.M."/>
            <person name="Chapman S.B."/>
            <person name="Goldberg J."/>
            <person name="Griggs A."/>
            <person name="Gujja S."/>
            <person name="Hansen M."/>
            <person name="Howarth C."/>
            <person name="Imamovic A."/>
            <person name="Larimer J."/>
            <person name="McCowan C."/>
            <person name="Montmayeur A."/>
            <person name="Murphy C."/>
            <person name="Neiman D."/>
            <person name="Pearson M."/>
            <person name="Priest M."/>
            <person name="Roberts A."/>
            <person name="Saif S."/>
            <person name="Shea T."/>
            <person name="Sisk P."/>
            <person name="Sykes S."/>
            <person name="Wortman J."/>
            <person name="Nusbaum C."/>
            <person name="Birren B."/>
        </authorList>
    </citation>
    <scope>NUCLEOTIDE SEQUENCE [LARGE SCALE GENOMIC DNA]</scope>
    <source>
        <strain evidence="4">CBS 100218</strain>
    </source>
</reference>
<dbReference type="Gene3D" id="1.50.10.10">
    <property type="match status" value="1"/>
</dbReference>
<feature type="domain" description="Alpha-L-rhamnosidase six-hairpin glycosidase" evidence="2">
    <location>
        <begin position="242"/>
        <end position="466"/>
    </location>
</feature>
<accession>R7Z388</accession>
<feature type="chain" id="PRO_5004461387" description="Alpha-L-rhamnosidase six-hairpin glycosidase domain-containing protein" evidence="1">
    <location>
        <begin position="22"/>
        <end position="679"/>
    </location>
</feature>
<dbReference type="AlphaFoldDB" id="R7Z388"/>
<dbReference type="STRING" id="1168221.R7Z388"/>
<dbReference type="GO" id="GO:0005975">
    <property type="term" value="P:carbohydrate metabolic process"/>
    <property type="evidence" value="ECO:0007669"/>
    <property type="project" value="InterPro"/>
</dbReference>
<dbReference type="OrthoDB" id="10036721at2759"/>
<dbReference type="HOGENOM" id="CLU_007933_3_0_1"/>
<evidence type="ECO:0000313" key="3">
    <source>
        <dbReference type="EMBL" id="EON68499.1"/>
    </source>
</evidence>
<dbReference type="GeneID" id="19905020"/>
<dbReference type="Pfam" id="PF17389">
    <property type="entry name" value="Bac_rhamnosid6H"/>
    <property type="match status" value="1"/>
</dbReference>
<dbReference type="eggNOG" id="ENOG502QWE4">
    <property type="taxonomic scope" value="Eukaryota"/>
</dbReference>
<proteinExistence type="predicted"/>
<dbReference type="PANTHER" id="PTHR34987:SF6">
    <property type="entry name" value="ALPHA-L-RHAMNOSIDASE SIX-HAIRPIN GLYCOSIDASE DOMAIN-CONTAINING PROTEIN"/>
    <property type="match status" value="1"/>
</dbReference>
<evidence type="ECO:0000259" key="2">
    <source>
        <dbReference type="Pfam" id="PF17389"/>
    </source>
</evidence>
<keyword evidence="4" id="KW-1185">Reference proteome</keyword>
<evidence type="ECO:0000313" key="4">
    <source>
        <dbReference type="Proteomes" id="UP000016924"/>
    </source>
</evidence>
<dbReference type="EMBL" id="JH767597">
    <property type="protein sequence ID" value="EON68499.1"/>
    <property type="molecule type" value="Genomic_DNA"/>
</dbReference>
<organism evidence="3 4">
    <name type="scientific">Coniosporium apollinis (strain CBS 100218)</name>
    <name type="common">Rock-inhabiting black yeast</name>
    <dbReference type="NCBI Taxonomy" id="1168221"/>
    <lineage>
        <taxon>Eukaryota</taxon>
        <taxon>Fungi</taxon>
        <taxon>Dikarya</taxon>
        <taxon>Ascomycota</taxon>
        <taxon>Pezizomycotina</taxon>
        <taxon>Dothideomycetes</taxon>
        <taxon>Dothideomycetes incertae sedis</taxon>
        <taxon>Coniosporium</taxon>
    </lineage>
</organism>
<dbReference type="InterPro" id="IPR008928">
    <property type="entry name" value="6-hairpin_glycosidase_sf"/>
</dbReference>
<dbReference type="PANTHER" id="PTHR34987">
    <property type="entry name" value="C, PUTATIVE (AFU_ORTHOLOGUE AFUA_3G02880)-RELATED"/>
    <property type="match status" value="1"/>
</dbReference>
<dbReference type="InterPro" id="IPR012341">
    <property type="entry name" value="6hp_glycosidase-like_sf"/>
</dbReference>
<name>R7Z388_CONA1</name>
<gene>
    <name evidence="3" type="ORF">W97_07709</name>
</gene>
<keyword evidence="1" id="KW-0732">Signal</keyword>
<dbReference type="InterPro" id="IPR035396">
    <property type="entry name" value="Bac_rhamnosid6H"/>
</dbReference>
<dbReference type="RefSeq" id="XP_007783816.1">
    <property type="nucleotide sequence ID" value="XM_007785626.1"/>
</dbReference>
<protein>
    <recommendedName>
        <fullName evidence="2">Alpha-L-rhamnosidase six-hairpin glycosidase domain-containing protein</fullName>
    </recommendedName>
</protein>
<dbReference type="Gene3D" id="2.60.420.10">
    <property type="entry name" value="Maltose phosphorylase, domain 3"/>
    <property type="match status" value="1"/>
</dbReference>
<dbReference type="SUPFAM" id="SSF48208">
    <property type="entry name" value="Six-hairpin glycosidases"/>
    <property type="match status" value="1"/>
</dbReference>